<keyword evidence="6" id="KW-1185">Reference proteome</keyword>
<dbReference type="InterPro" id="IPR013105">
    <property type="entry name" value="TPR_2"/>
</dbReference>
<keyword evidence="1" id="KW-0677">Repeat</keyword>
<dbReference type="PROSITE" id="PS50005">
    <property type="entry name" value="TPR"/>
    <property type="match status" value="1"/>
</dbReference>
<dbReference type="RefSeq" id="WP_149486968.1">
    <property type="nucleotide sequence ID" value="NZ_CP036150.1"/>
</dbReference>
<keyword evidence="2 3" id="KW-0802">TPR repeat</keyword>
<feature type="repeat" description="TPR" evidence="3">
    <location>
        <begin position="98"/>
        <end position="131"/>
    </location>
</feature>
<accession>A0A5C1QNT8</accession>
<organism evidence="5 6">
    <name type="scientific">Oceanispirochaeta crateris</name>
    <dbReference type="NCBI Taxonomy" id="2518645"/>
    <lineage>
        <taxon>Bacteria</taxon>
        <taxon>Pseudomonadati</taxon>
        <taxon>Spirochaetota</taxon>
        <taxon>Spirochaetia</taxon>
        <taxon>Spirochaetales</taxon>
        <taxon>Spirochaetaceae</taxon>
        <taxon>Oceanispirochaeta</taxon>
    </lineage>
</organism>
<dbReference type="InterPro" id="IPR019734">
    <property type="entry name" value="TPR_rpt"/>
</dbReference>
<evidence type="ECO:0000256" key="1">
    <source>
        <dbReference type="ARBA" id="ARBA00022737"/>
    </source>
</evidence>
<evidence type="ECO:0000256" key="3">
    <source>
        <dbReference type="PROSITE-ProRule" id="PRU00339"/>
    </source>
</evidence>
<sequence>MVLKKSVLPWFFILLGILSSGSCRLFEPGFSVLKGNYAYQQGDYQKALLHYLGDEDKGNHKERILFNIATVYYALGEGLPALELWELAGSTVDEEVLFAAGFNSGVVLYQSGRFLEAYNAFRRALELRPNSLESKKNLELVLERLEAESGSPDSRSASTTPDVSDDARRILQYIKRKEGSGWNPKESETDSEQDW</sequence>
<dbReference type="SUPFAM" id="SSF48452">
    <property type="entry name" value="TPR-like"/>
    <property type="match status" value="1"/>
</dbReference>
<dbReference type="InterPro" id="IPR011990">
    <property type="entry name" value="TPR-like_helical_dom_sf"/>
</dbReference>
<feature type="region of interest" description="Disordered" evidence="4">
    <location>
        <begin position="147"/>
        <end position="195"/>
    </location>
</feature>
<dbReference type="AlphaFoldDB" id="A0A5C1QNT8"/>
<dbReference type="EMBL" id="CP036150">
    <property type="protein sequence ID" value="QEN08889.1"/>
    <property type="molecule type" value="Genomic_DNA"/>
</dbReference>
<dbReference type="Pfam" id="PF07719">
    <property type="entry name" value="TPR_2"/>
    <property type="match status" value="1"/>
</dbReference>
<feature type="compositionally biased region" description="Polar residues" evidence="4">
    <location>
        <begin position="151"/>
        <end position="162"/>
    </location>
</feature>
<dbReference type="OrthoDB" id="370112at2"/>
<gene>
    <name evidence="5" type="ORF">EXM22_13140</name>
</gene>
<evidence type="ECO:0000313" key="5">
    <source>
        <dbReference type="EMBL" id="QEN08889.1"/>
    </source>
</evidence>
<dbReference type="KEGG" id="ock:EXM22_13140"/>
<evidence type="ECO:0000313" key="6">
    <source>
        <dbReference type="Proteomes" id="UP000324209"/>
    </source>
</evidence>
<dbReference type="Proteomes" id="UP000324209">
    <property type="component" value="Chromosome"/>
</dbReference>
<protein>
    <submittedName>
        <fullName evidence="5">Tetratricopeptide repeat protein</fullName>
    </submittedName>
</protein>
<name>A0A5C1QNT8_9SPIO</name>
<evidence type="ECO:0000256" key="2">
    <source>
        <dbReference type="ARBA" id="ARBA00022803"/>
    </source>
</evidence>
<feature type="compositionally biased region" description="Basic and acidic residues" evidence="4">
    <location>
        <begin position="165"/>
        <end position="179"/>
    </location>
</feature>
<dbReference type="Gene3D" id="1.25.40.10">
    <property type="entry name" value="Tetratricopeptide repeat domain"/>
    <property type="match status" value="1"/>
</dbReference>
<dbReference type="PROSITE" id="PS51257">
    <property type="entry name" value="PROKAR_LIPOPROTEIN"/>
    <property type="match status" value="1"/>
</dbReference>
<evidence type="ECO:0000256" key="4">
    <source>
        <dbReference type="SAM" id="MobiDB-lite"/>
    </source>
</evidence>
<reference evidence="5 6" key="1">
    <citation type="submission" date="2019-02" db="EMBL/GenBank/DDBJ databases">
        <title>Complete Genome Sequence and Methylome Analysis of free living Spirochaetas.</title>
        <authorList>
            <person name="Fomenkov A."/>
            <person name="Dubinina G."/>
            <person name="Leshcheva N."/>
            <person name="Mikheeva N."/>
            <person name="Grabovich M."/>
            <person name="Vincze T."/>
            <person name="Roberts R.J."/>
        </authorList>
    </citation>
    <scope>NUCLEOTIDE SEQUENCE [LARGE SCALE GENOMIC DNA]</scope>
    <source>
        <strain evidence="5 6">K2</strain>
    </source>
</reference>
<proteinExistence type="predicted"/>